<protein>
    <submittedName>
        <fullName evidence="1">Uncharacterized protein</fullName>
    </submittedName>
</protein>
<keyword evidence="2" id="KW-1185">Reference proteome</keyword>
<proteinExistence type="predicted"/>
<dbReference type="Proteomes" id="UP000298860">
    <property type="component" value="Unassembled WGS sequence"/>
</dbReference>
<comment type="caution">
    <text evidence="1">The sequence shown here is derived from an EMBL/GenBank/DDBJ whole genome shotgun (WGS) entry which is preliminary data.</text>
</comment>
<organism evidence="1 2">
    <name type="scientific">Gandjariella thermophila</name>
    <dbReference type="NCBI Taxonomy" id="1931992"/>
    <lineage>
        <taxon>Bacteria</taxon>
        <taxon>Bacillati</taxon>
        <taxon>Actinomycetota</taxon>
        <taxon>Actinomycetes</taxon>
        <taxon>Pseudonocardiales</taxon>
        <taxon>Pseudonocardiaceae</taxon>
        <taxon>Gandjariella</taxon>
    </lineage>
</organism>
<dbReference type="OrthoDB" id="3673367at2"/>
<reference evidence="2" key="1">
    <citation type="submission" date="2019-04" db="EMBL/GenBank/DDBJ databases">
        <title>Draft genome sequence of Pseudonocardiaceae bacterium SL3-2-4.</title>
        <authorList>
            <person name="Ningsih F."/>
            <person name="Yokota A."/>
            <person name="Sakai Y."/>
            <person name="Nanatani K."/>
            <person name="Yabe S."/>
            <person name="Oetari A."/>
            <person name="Sjamsuridzal W."/>
        </authorList>
    </citation>
    <scope>NUCLEOTIDE SEQUENCE [LARGE SCALE GENOMIC DNA]</scope>
    <source>
        <strain evidence="2">SL3-2-4</strain>
    </source>
</reference>
<accession>A0A4D4JC84</accession>
<dbReference type="AlphaFoldDB" id="A0A4D4JC84"/>
<gene>
    <name evidence="1" type="ORF">GTS_31060</name>
</gene>
<dbReference type="EMBL" id="BJFL01000014">
    <property type="protein sequence ID" value="GDY31473.1"/>
    <property type="molecule type" value="Genomic_DNA"/>
</dbReference>
<sequence>MGARPGGVGAGHARHPEQAAARCADHLVLGGAETWLLLTTRRVAVVVESAHLAAAEAPAAEAAGELGRARSLARNVQDRFDTAADAATGPLAGLREAPIDQVREVRAVPRGRTPVPEWFVRIGFADGSAVGFRDGMAGQAVRTVHANLPVLAG</sequence>
<name>A0A4D4JC84_9PSEU</name>
<dbReference type="RefSeq" id="WP_137814545.1">
    <property type="nucleotide sequence ID" value="NZ_BJFL01000014.1"/>
</dbReference>
<evidence type="ECO:0000313" key="2">
    <source>
        <dbReference type="Proteomes" id="UP000298860"/>
    </source>
</evidence>
<evidence type="ECO:0000313" key="1">
    <source>
        <dbReference type="EMBL" id="GDY31473.1"/>
    </source>
</evidence>